<dbReference type="NCBIfam" id="TIGR04126">
    <property type="entry name" value="PGF_CTERM"/>
    <property type="match status" value="1"/>
</dbReference>
<dbReference type="GO" id="GO:0030115">
    <property type="term" value="C:S-layer"/>
    <property type="evidence" value="ECO:0007669"/>
    <property type="project" value="UniProtKB-SubCell"/>
</dbReference>
<dbReference type="EMBL" id="AOJO01000011">
    <property type="protein sequence ID" value="ELZ60602.1"/>
    <property type="molecule type" value="Genomic_DNA"/>
</dbReference>
<organism evidence="3 4">
    <name type="scientific">Halorubrum hochstenium ATCC 700873</name>
    <dbReference type="NCBI Taxonomy" id="1227481"/>
    <lineage>
        <taxon>Archaea</taxon>
        <taxon>Methanobacteriati</taxon>
        <taxon>Methanobacteriota</taxon>
        <taxon>Stenosarchaea group</taxon>
        <taxon>Halobacteria</taxon>
        <taxon>Halobacteriales</taxon>
        <taxon>Haloferacaceae</taxon>
        <taxon>Halorubrum</taxon>
    </lineage>
</organism>
<feature type="compositionally biased region" description="Basic and acidic residues" evidence="2">
    <location>
        <begin position="318"/>
        <end position="328"/>
    </location>
</feature>
<evidence type="ECO:0000313" key="4">
    <source>
        <dbReference type="Proteomes" id="UP000011689"/>
    </source>
</evidence>
<feature type="region of interest" description="Disordered" evidence="2">
    <location>
        <begin position="1"/>
        <end position="24"/>
    </location>
</feature>
<feature type="compositionally biased region" description="Basic and acidic residues" evidence="2">
    <location>
        <begin position="147"/>
        <end position="158"/>
    </location>
</feature>
<evidence type="ECO:0000313" key="3">
    <source>
        <dbReference type="EMBL" id="ELZ60602.1"/>
    </source>
</evidence>
<keyword evidence="1" id="KW-0732">Signal</keyword>
<feature type="region of interest" description="Disordered" evidence="2">
    <location>
        <begin position="126"/>
        <end position="374"/>
    </location>
</feature>
<evidence type="ECO:0000256" key="2">
    <source>
        <dbReference type="SAM" id="MobiDB-lite"/>
    </source>
</evidence>
<feature type="compositionally biased region" description="Polar residues" evidence="2">
    <location>
        <begin position="174"/>
        <end position="188"/>
    </location>
</feature>
<dbReference type="Proteomes" id="UP000011689">
    <property type="component" value="Unassembled WGS sequence"/>
</dbReference>
<dbReference type="AlphaFoldDB" id="M0FMV5"/>
<dbReference type="GO" id="GO:0005886">
    <property type="term" value="C:plasma membrane"/>
    <property type="evidence" value="ECO:0007669"/>
    <property type="project" value="UniProtKB-SubCell"/>
</dbReference>
<accession>M0FMV5</accession>
<comment type="caution">
    <text evidence="3">The sequence shown here is derived from an EMBL/GenBank/DDBJ whole genome shotgun (WGS) entry which is preliminary data.</text>
</comment>
<evidence type="ECO:0000256" key="1">
    <source>
        <dbReference type="ARBA" id="ARBA00022729"/>
    </source>
</evidence>
<dbReference type="PATRIC" id="fig|1227481.4.peg.438"/>
<dbReference type="STRING" id="1227481.C467_02318"/>
<sequence length="407" mass="39034">MTPRSTGDLSAYTTREAVPGEFENATAIRDAVENGTLSEATTAGPNDTMVYGVNATGLTGLPVAANASLDRGADLARLDGLSFGVRRTNASEATTATEEDALGPVPSDSTVHLDREGLFLVTDGETAFGTETPPADGETFEAGFSVDDERLNRTDDPATTRLTYVADAPDEPATNGSANGSDTARSTESPPTDSGGSAGTGTAAGSGTTDDSGGTGSADGSGVSGASGASGGSVASGGPGASGASGGASAPAGGGSGSDAGASVSNGSGQGGATGSRGSGGDRETAPPGTGITVAPGTSEIPPSAGPPALFGGDGTTDGERPAAREPGSETGRASDGGGSDGGSEAATGEAESVDTGERGDADDNPASDLGYDEAPIRSTMYDLPGFGPVGSLAAVASAALLARRRL</sequence>
<feature type="compositionally biased region" description="Polar residues" evidence="2">
    <location>
        <begin position="1"/>
        <end position="13"/>
    </location>
</feature>
<proteinExistence type="predicted"/>
<name>M0FMV5_9EURY</name>
<reference evidence="3 4" key="1">
    <citation type="journal article" date="2014" name="PLoS Genet.">
        <title>Phylogenetically driven sequencing of extremely halophilic archaea reveals strategies for static and dynamic osmo-response.</title>
        <authorList>
            <person name="Becker E.A."/>
            <person name="Seitzer P.M."/>
            <person name="Tritt A."/>
            <person name="Larsen D."/>
            <person name="Krusor M."/>
            <person name="Yao A.I."/>
            <person name="Wu D."/>
            <person name="Madern D."/>
            <person name="Eisen J.A."/>
            <person name="Darling A.E."/>
            <person name="Facciotti M.T."/>
        </authorList>
    </citation>
    <scope>NUCLEOTIDE SEQUENCE [LARGE SCALE GENOMIC DNA]</scope>
    <source>
        <strain evidence="3 4">ATCC 700873</strain>
    </source>
</reference>
<feature type="compositionally biased region" description="Gly residues" evidence="2">
    <location>
        <begin position="268"/>
        <end position="279"/>
    </location>
</feature>
<gene>
    <name evidence="3" type="ORF">C467_02318</name>
</gene>
<feature type="compositionally biased region" description="Gly residues" evidence="2">
    <location>
        <begin position="213"/>
        <end position="258"/>
    </location>
</feature>
<protein>
    <recommendedName>
        <fullName evidence="5">PGF-CTERM sorting domain-containing protein</fullName>
    </recommendedName>
</protein>
<keyword evidence="4" id="KW-1185">Reference proteome</keyword>
<evidence type="ECO:0008006" key="5">
    <source>
        <dbReference type="Google" id="ProtNLM"/>
    </source>
</evidence>
<dbReference type="InterPro" id="IPR026371">
    <property type="entry name" value="PGF_CTERM"/>
</dbReference>
<dbReference type="OrthoDB" id="331651at2157"/>